<dbReference type="Proteomes" id="UP000075737">
    <property type="component" value="Unassembled WGS sequence"/>
</dbReference>
<evidence type="ECO:0000313" key="3">
    <source>
        <dbReference type="Proteomes" id="UP000075737"/>
    </source>
</evidence>
<organism evidence="2 3">
    <name type="scientific">Thermovenabulum gondwanense</name>
    <dbReference type="NCBI Taxonomy" id="520767"/>
    <lineage>
        <taxon>Bacteria</taxon>
        <taxon>Bacillati</taxon>
        <taxon>Bacillota</taxon>
        <taxon>Clostridia</taxon>
        <taxon>Thermosediminibacterales</taxon>
        <taxon>Thermosediminibacteraceae</taxon>
        <taxon>Thermovenabulum</taxon>
    </lineage>
</organism>
<name>A0A161PTU0_9FIRM</name>
<dbReference type="AlphaFoldDB" id="A0A161PTU0"/>
<dbReference type="RefSeq" id="WP_068748734.1">
    <property type="nucleotide sequence ID" value="NZ_LOHZ01000035.1"/>
</dbReference>
<proteinExistence type="predicted"/>
<dbReference type="EMBL" id="LOHZ01000035">
    <property type="protein sequence ID" value="KYO65377.1"/>
    <property type="molecule type" value="Genomic_DNA"/>
</dbReference>
<dbReference type="GO" id="GO:0030288">
    <property type="term" value="C:outer membrane-bounded periplasmic space"/>
    <property type="evidence" value="ECO:0007669"/>
    <property type="project" value="TreeGrafter"/>
</dbReference>
<evidence type="ECO:0000313" key="2">
    <source>
        <dbReference type="EMBL" id="KYO65377.1"/>
    </source>
</evidence>
<dbReference type="InterPro" id="IPR013693">
    <property type="entry name" value="SpoIID/LytB_N"/>
</dbReference>
<comment type="caution">
    <text evidence="2">The sequence shown here is derived from an EMBL/GenBank/DDBJ whole genome shotgun (WGS) entry which is preliminary data.</text>
</comment>
<dbReference type="STRING" id="520767.ATZ99_16110"/>
<dbReference type="GO" id="GO:0030435">
    <property type="term" value="P:sporulation resulting in formation of a cellular spore"/>
    <property type="evidence" value="ECO:0007669"/>
    <property type="project" value="InterPro"/>
</dbReference>
<dbReference type="PANTHER" id="PTHR30032">
    <property type="entry name" value="N-ACETYLMURAMOYL-L-ALANINE AMIDASE-RELATED"/>
    <property type="match status" value="1"/>
</dbReference>
<dbReference type="InterPro" id="IPR051922">
    <property type="entry name" value="Bact_Sporulation_Assoc"/>
</dbReference>
<dbReference type="OrthoDB" id="9794671at2"/>
<evidence type="ECO:0000259" key="1">
    <source>
        <dbReference type="Pfam" id="PF08486"/>
    </source>
</evidence>
<reference evidence="2 3" key="1">
    <citation type="submission" date="2015-12" db="EMBL/GenBank/DDBJ databases">
        <title>Draft genome of Thermovenabulum gondwanense isolated from a red thermophilic microbial mat colonisisng an outflow channel of a bore well.</title>
        <authorList>
            <person name="Patel B.K."/>
        </authorList>
    </citation>
    <scope>NUCLEOTIDE SEQUENCE [LARGE SCALE GENOMIC DNA]</scope>
    <source>
        <strain evidence="2 3">R270</strain>
    </source>
</reference>
<dbReference type="PANTHER" id="PTHR30032:SF4">
    <property type="entry name" value="AMIDASE ENHANCER"/>
    <property type="match status" value="1"/>
</dbReference>
<protein>
    <submittedName>
        <fullName evidence="2">Amidase enhancer</fullName>
    </submittedName>
</protein>
<feature type="domain" description="Sporulation stage II protein D amidase enhancer LytB N-terminal" evidence="1">
    <location>
        <begin position="61"/>
        <end position="167"/>
    </location>
</feature>
<dbReference type="NCBIfam" id="TIGR02669">
    <property type="entry name" value="SpoIID_LytB"/>
    <property type="match status" value="1"/>
</dbReference>
<keyword evidence="3" id="KW-1185">Reference proteome</keyword>
<dbReference type="PATRIC" id="fig|520767.4.peg.1726"/>
<accession>A0A161PTU0</accession>
<dbReference type="InterPro" id="IPR013486">
    <property type="entry name" value="SpoIID/LytB"/>
</dbReference>
<dbReference type="InterPro" id="IPR014225">
    <property type="entry name" value="Spore_II_D_firmicutes"/>
</dbReference>
<gene>
    <name evidence="2" type="primary">lytB_3</name>
    <name evidence="2" type="ORF">ATZ99_16110</name>
</gene>
<dbReference type="NCBIfam" id="TIGR02870">
    <property type="entry name" value="spore_II_D"/>
    <property type="match status" value="1"/>
</dbReference>
<sequence length="337" mass="37863">MKKKDFTFLVLIFFMCVIIVGIPAFAVRSCGVSGEKVSGPEKKNQVKKEGEMTVRVFINSKNRIEEMLLDDYVKGVVAAEMPANFNIEALKAQSVAARTYAVKRMIKFGGSGCCLHPGADICDDPTHCQGYITRAEMIKKWGIFAFYHFYSKLSQAVNSTKGLVILYNGKPIDPLFHSTSGGRTENSEDVWGNYIPYLRSVASPGEEESPKFISVKSVPLSEFIVKLREKWPDVVIDPKNPEKQMEILERSSGGRIKKIKIGNIVAKGSDLRELFELNSANFTWKRERDEIKFTVLGYGHGVGMSQYGANYMAKKGANFIDILKHYYTGVVVQKFYE</sequence>
<dbReference type="Pfam" id="PF08486">
    <property type="entry name" value="SpoIID"/>
    <property type="match status" value="1"/>
</dbReference>